<evidence type="ECO:0000256" key="6">
    <source>
        <dbReference type="ARBA" id="ARBA00023136"/>
    </source>
</evidence>
<evidence type="ECO:0000313" key="15">
    <source>
        <dbReference type="Proteomes" id="UP001196413"/>
    </source>
</evidence>
<keyword evidence="6 12" id="KW-0472">Membrane</keyword>
<comment type="similarity">
    <text evidence="10">Belongs to the G-protein coupled receptor 1 family.</text>
</comment>
<feature type="compositionally biased region" description="Polar residues" evidence="11">
    <location>
        <begin position="247"/>
        <end position="263"/>
    </location>
</feature>
<dbReference type="GO" id="GO:0004993">
    <property type="term" value="F:G protein-coupled serotonin receptor activity"/>
    <property type="evidence" value="ECO:0007669"/>
    <property type="project" value="UniProtKB-ARBA"/>
</dbReference>
<dbReference type="FunFam" id="1.20.1070.10:FF:000311">
    <property type="entry name" value="TYRAmine receptor"/>
    <property type="match status" value="1"/>
</dbReference>
<dbReference type="EMBL" id="JAHQIW010006299">
    <property type="protein sequence ID" value="KAJ1368770.1"/>
    <property type="molecule type" value="Genomic_DNA"/>
</dbReference>
<keyword evidence="15" id="KW-1185">Reference proteome</keyword>
<dbReference type="Pfam" id="PF00001">
    <property type="entry name" value="7tm_1"/>
    <property type="match status" value="1"/>
</dbReference>
<keyword evidence="5 10" id="KW-0297">G-protein coupled receptor</keyword>
<organism evidence="14 15">
    <name type="scientific">Parelaphostrongylus tenuis</name>
    <name type="common">Meningeal worm</name>
    <dbReference type="NCBI Taxonomy" id="148309"/>
    <lineage>
        <taxon>Eukaryota</taxon>
        <taxon>Metazoa</taxon>
        <taxon>Ecdysozoa</taxon>
        <taxon>Nematoda</taxon>
        <taxon>Chromadorea</taxon>
        <taxon>Rhabditida</taxon>
        <taxon>Rhabditina</taxon>
        <taxon>Rhabditomorpha</taxon>
        <taxon>Strongyloidea</taxon>
        <taxon>Metastrongylidae</taxon>
        <taxon>Parelaphostrongylus</taxon>
    </lineage>
</organism>
<dbReference type="Proteomes" id="UP001196413">
    <property type="component" value="Unassembled WGS sequence"/>
</dbReference>
<feature type="region of interest" description="Disordered" evidence="11">
    <location>
        <begin position="236"/>
        <end position="263"/>
    </location>
</feature>
<feature type="transmembrane region" description="Helical" evidence="12">
    <location>
        <begin position="199"/>
        <end position="218"/>
    </location>
</feature>
<dbReference type="GO" id="GO:0043410">
    <property type="term" value="P:positive regulation of MAPK cascade"/>
    <property type="evidence" value="ECO:0007669"/>
    <property type="project" value="TreeGrafter"/>
</dbReference>
<dbReference type="PANTHER" id="PTHR24248">
    <property type="entry name" value="ADRENERGIC RECEPTOR-RELATED G-PROTEIN COUPLED RECEPTOR"/>
    <property type="match status" value="1"/>
</dbReference>
<evidence type="ECO:0000256" key="12">
    <source>
        <dbReference type="SAM" id="Phobius"/>
    </source>
</evidence>
<evidence type="ECO:0000256" key="9">
    <source>
        <dbReference type="ARBA" id="ARBA00023224"/>
    </source>
</evidence>
<evidence type="ECO:0000256" key="10">
    <source>
        <dbReference type="RuleBase" id="RU000688"/>
    </source>
</evidence>
<comment type="subcellular location">
    <subcellularLocation>
        <location evidence="1">Cell membrane</location>
        <topology evidence="1">Multi-pass membrane protein</topology>
    </subcellularLocation>
</comment>
<keyword evidence="3 10" id="KW-0812">Transmembrane</keyword>
<evidence type="ECO:0000256" key="2">
    <source>
        <dbReference type="ARBA" id="ARBA00022475"/>
    </source>
</evidence>
<keyword evidence="9 10" id="KW-0807">Transducer</keyword>
<gene>
    <name evidence="14" type="ORF">KIN20_030046</name>
</gene>
<keyword evidence="7" id="KW-1015">Disulfide bond</keyword>
<accession>A0AAD5R388</accession>
<comment type="caution">
    <text evidence="14">The sequence shown here is derived from an EMBL/GenBank/DDBJ whole genome shotgun (WGS) entry which is preliminary data.</text>
</comment>
<keyword evidence="2" id="KW-1003">Cell membrane</keyword>
<dbReference type="PANTHER" id="PTHR24248:SF199">
    <property type="entry name" value="IP13425P-RELATED"/>
    <property type="match status" value="1"/>
</dbReference>
<keyword evidence="4 12" id="KW-1133">Transmembrane helix</keyword>
<dbReference type="GO" id="GO:0071880">
    <property type="term" value="P:adenylate cyclase-activating adrenergic receptor signaling pathway"/>
    <property type="evidence" value="ECO:0007669"/>
    <property type="project" value="TreeGrafter"/>
</dbReference>
<evidence type="ECO:0000256" key="3">
    <source>
        <dbReference type="ARBA" id="ARBA00022692"/>
    </source>
</evidence>
<dbReference type="InterPro" id="IPR000276">
    <property type="entry name" value="GPCR_Rhodpsn"/>
</dbReference>
<name>A0AAD5R388_PARTN</name>
<dbReference type="AlphaFoldDB" id="A0AAD5R388"/>
<evidence type="ECO:0000256" key="11">
    <source>
        <dbReference type="SAM" id="MobiDB-lite"/>
    </source>
</evidence>
<dbReference type="SMART" id="SM01381">
    <property type="entry name" value="7TM_GPCR_Srsx"/>
    <property type="match status" value="1"/>
</dbReference>
<feature type="transmembrane region" description="Helical" evidence="12">
    <location>
        <begin position="49"/>
        <end position="73"/>
    </location>
</feature>
<dbReference type="GO" id="GO:0005886">
    <property type="term" value="C:plasma membrane"/>
    <property type="evidence" value="ECO:0007669"/>
    <property type="project" value="UniProtKB-SubCell"/>
</dbReference>
<dbReference type="PRINTS" id="PR00237">
    <property type="entry name" value="GPCRRHODOPSN"/>
</dbReference>
<dbReference type="SUPFAM" id="SSF81321">
    <property type="entry name" value="Family A G protein-coupled receptor-like"/>
    <property type="match status" value="1"/>
</dbReference>
<evidence type="ECO:0000256" key="4">
    <source>
        <dbReference type="ARBA" id="ARBA00022989"/>
    </source>
</evidence>
<dbReference type="PROSITE" id="PS00237">
    <property type="entry name" value="G_PROTEIN_RECEP_F1_1"/>
    <property type="match status" value="1"/>
</dbReference>
<feature type="transmembrane region" description="Helical" evidence="12">
    <location>
        <begin position="412"/>
        <end position="435"/>
    </location>
</feature>
<evidence type="ECO:0000313" key="14">
    <source>
        <dbReference type="EMBL" id="KAJ1368770.1"/>
    </source>
</evidence>
<evidence type="ECO:0000256" key="5">
    <source>
        <dbReference type="ARBA" id="ARBA00023040"/>
    </source>
</evidence>
<proteinExistence type="inferred from homology"/>
<dbReference type="Gene3D" id="1.20.1070.10">
    <property type="entry name" value="Rhodopsin 7-helix transmembrane proteins"/>
    <property type="match status" value="2"/>
</dbReference>
<protein>
    <recommendedName>
        <fullName evidence="13">G-protein coupled receptors family 1 profile domain-containing protein</fullName>
    </recommendedName>
</protein>
<keyword evidence="8 10" id="KW-0675">Receptor</keyword>
<feature type="domain" description="G-protein coupled receptors family 1 profile" evidence="13">
    <location>
        <begin position="6"/>
        <end position="471"/>
    </location>
</feature>
<evidence type="ECO:0000256" key="8">
    <source>
        <dbReference type="ARBA" id="ARBA00023170"/>
    </source>
</evidence>
<dbReference type="InterPro" id="IPR017452">
    <property type="entry name" value="GPCR_Rhodpsn_7TM"/>
</dbReference>
<feature type="transmembrane region" description="Helical" evidence="12">
    <location>
        <begin position="139"/>
        <end position="159"/>
    </location>
</feature>
<feature type="transmembrane region" description="Helical" evidence="12">
    <location>
        <begin position="455"/>
        <end position="474"/>
    </location>
</feature>
<evidence type="ECO:0000256" key="7">
    <source>
        <dbReference type="ARBA" id="ARBA00023157"/>
    </source>
</evidence>
<reference evidence="14" key="1">
    <citation type="submission" date="2021-06" db="EMBL/GenBank/DDBJ databases">
        <title>Parelaphostrongylus tenuis whole genome reference sequence.</title>
        <authorList>
            <person name="Garwood T.J."/>
            <person name="Larsen P.A."/>
            <person name="Fountain-Jones N.M."/>
            <person name="Garbe J.R."/>
            <person name="Macchietto M.G."/>
            <person name="Kania S.A."/>
            <person name="Gerhold R.W."/>
            <person name="Richards J.E."/>
            <person name="Wolf T.M."/>
        </authorList>
    </citation>
    <scope>NUCLEOTIDE SEQUENCE</scope>
    <source>
        <strain evidence="14">MNPRO001-30</strain>
        <tissue evidence="14">Meninges</tissue>
    </source>
</reference>
<dbReference type="PROSITE" id="PS50262">
    <property type="entry name" value="G_PROTEIN_RECEP_F1_2"/>
    <property type="match status" value="1"/>
</dbReference>
<sequence>MKGRYGELSALAVLGSLWSANSGSASENGQVTSSEPHRLCLGLQDVFVALLLVMMILMTVLGNVLVVLSVVVYKRMRTFTNILLTSLASAGKFLCGVWATSDVLLCTASILNLCVISLDRYMAITSPLKYPRTRSRKMATGLLSSVWILSLIICSPPWFVPGWGLFANHQEDAAMNSTNLIIYDESFICGYSSSVAYRIYSALGSFYIPLLVMLSVYFKIFRVASERGALMRQSPGTCRLSHHLPKSKQSNSRNNYRTTSVPQSYSKIQQNAGRVSYTERHIEYNKAHDSMVHQESRTTDCEDSPLQSIEMSTMLFTSYGDCEGVHGATHIMQRECYSMADITNGEHIFPKRKSTDVNAEVPSMTRRAQAVHARLQPNNLLAKAYEHYHIHGPGKAARGSKEKMVYMRERKALKTIGIVVMGFIVCWMPFFVIYLIEVFATTVNTSNAFRLVNEFFLWLGYSNSVLNPIIYTMYNGDFRRCFRDLLSLGCVQHHRRTMSVKKLHQQSNVF</sequence>
<evidence type="ECO:0000256" key="1">
    <source>
        <dbReference type="ARBA" id="ARBA00004651"/>
    </source>
</evidence>
<evidence type="ECO:0000259" key="13">
    <source>
        <dbReference type="PROSITE" id="PS50262"/>
    </source>
</evidence>